<dbReference type="InterPro" id="IPR016164">
    <property type="entry name" value="FAD-linked_Oxase-like_C"/>
</dbReference>
<dbReference type="InterPro" id="IPR004113">
    <property type="entry name" value="FAD-bd_oxidored_4_C"/>
</dbReference>
<dbReference type="Proteomes" id="UP000471147">
    <property type="component" value="Unassembled WGS sequence"/>
</dbReference>
<feature type="domain" description="FAD-binding PCMH-type" evidence="5">
    <location>
        <begin position="12"/>
        <end position="193"/>
    </location>
</feature>
<dbReference type="AlphaFoldDB" id="A0A6I4M4Q0"/>
<keyword evidence="7" id="KW-1185">Reference proteome</keyword>
<gene>
    <name evidence="6" type="ORF">EUU23_07695</name>
</gene>
<dbReference type="Gene3D" id="1.10.45.10">
    <property type="entry name" value="Vanillyl-alcohol Oxidase, Chain A, domain 4"/>
    <property type="match status" value="1"/>
</dbReference>
<protein>
    <submittedName>
        <fullName evidence="6">FAD-binding oxidoreductase</fullName>
    </submittedName>
</protein>
<keyword evidence="3" id="KW-0285">Flavoprotein</keyword>
<evidence type="ECO:0000256" key="2">
    <source>
        <dbReference type="ARBA" id="ARBA00008000"/>
    </source>
</evidence>
<dbReference type="OrthoDB" id="9811557at2"/>
<dbReference type="InterPro" id="IPR051264">
    <property type="entry name" value="FAD-oxidored/transferase_4"/>
</dbReference>
<evidence type="ECO:0000256" key="4">
    <source>
        <dbReference type="ARBA" id="ARBA00022827"/>
    </source>
</evidence>
<dbReference type="InterPro" id="IPR006094">
    <property type="entry name" value="Oxid_FAD_bind_N"/>
</dbReference>
<evidence type="ECO:0000256" key="3">
    <source>
        <dbReference type="ARBA" id="ARBA00022630"/>
    </source>
</evidence>
<dbReference type="GO" id="GO:0003824">
    <property type="term" value="F:catalytic activity"/>
    <property type="evidence" value="ECO:0007669"/>
    <property type="project" value="InterPro"/>
</dbReference>
<dbReference type="InterPro" id="IPR016169">
    <property type="entry name" value="FAD-bd_PCMH_sub2"/>
</dbReference>
<dbReference type="Pfam" id="PF02913">
    <property type="entry name" value="FAD-oxidase_C"/>
    <property type="match status" value="1"/>
</dbReference>
<comment type="similarity">
    <text evidence="2">Belongs to the FAD-binding oxidoreductase/transferase type 4 family.</text>
</comment>
<dbReference type="GO" id="GO:0071949">
    <property type="term" value="F:FAD binding"/>
    <property type="evidence" value="ECO:0007669"/>
    <property type="project" value="InterPro"/>
</dbReference>
<dbReference type="PANTHER" id="PTHR43716:SF2">
    <property type="entry name" value="BLL6224 PROTEIN"/>
    <property type="match status" value="1"/>
</dbReference>
<dbReference type="PROSITE" id="PS51387">
    <property type="entry name" value="FAD_PCMH"/>
    <property type="match status" value="1"/>
</dbReference>
<dbReference type="GO" id="GO:0022904">
    <property type="term" value="P:respiratory electron transport chain"/>
    <property type="evidence" value="ECO:0007669"/>
    <property type="project" value="TreeGrafter"/>
</dbReference>
<organism evidence="6 7">
    <name type="scientific">Sphingorhabdus profundilacus</name>
    <dbReference type="NCBI Taxonomy" id="2509718"/>
    <lineage>
        <taxon>Bacteria</taxon>
        <taxon>Pseudomonadati</taxon>
        <taxon>Pseudomonadota</taxon>
        <taxon>Alphaproteobacteria</taxon>
        <taxon>Sphingomonadales</taxon>
        <taxon>Sphingomonadaceae</taxon>
        <taxon>Sphingorhabdus</taxon>
    </lineage>
</organism>
<dbReference type="Gene3D" id="3.30.70.2740">
    <property type="match status" value="1"/>
</dbReference>
<dbReference type="FunFam" id="1.10.45.10:FF:000001">
    <property type="entry name" value="D-lactate dehydrogenase mitochondrial"/>
    <property type="match status" value="1"/>
</dbReference>
<accession>A0A6I4M4Q0</accession>
<dbReference type="InterPro" id="IPR016166">
    <property type="entry name" value="FAD-bd_PCMH"/>
</dbReference>
<dbReference type="Gene3D" id="3.30.465.10">
    <property type="match status" value="1"/>
</dbReference>
<dbReference type="InterPro" id="IPR036318">
    <property type="entry name" value="FAD-bd_PCMH-like_sf"/>
</dbReference>
<dbReference type="PANTHER" id="PTHR43716">
    <property type="entry name" value="D-2-HYDROXYGLUTARATE DEHYDROGENASE, MITOCHONDRIAL"/>
    <property type="match status" value="1"/>
</dbReference>
<evidence type="ECO:0000313" key="7">
    <source>
        <dbReference type="Proteomes" id="UP000471147"/>
    </source>
</evidence>
<comment type="cofactor">
    <cofactor evidence="1">
        <name>FAD</name>
        <dbReference type="ChEBI" id="CHEBI:57692"/>
    </cofactor>
</comment>
<dbReference type="EMBL" id="SDWJ01000001">
    <property type="protein sequence ID" value="MVZ97588.1"/>
    <property type="molecule type" value="Genomic_DNA"/>
</dbReference>
<dbReference type="SUPFAM" id="SSF56176">
    <property type="entry name" value="FAD-binding/transporter-associated domain-like"/>
    <property type="match status" value="1"/>
</dbReference>
<reference evidence="6 7" key="1">
    <citation type="submission" date="2019-01" db="EMBL/GenBank/DDBJ databases">
        <title>Sphingorhabdus lacus sp.nov., isolated from an oligotrophic freshwater lake.</title>
        <authorList>
            <person name="Park M."/>
        </authorList>
    </citation>
    <scope>NUCLEOTIDE SEQUENCE [LARGE SCALE GENOMIC DNA]</scope>
    <source>
        <strain evidence="6 7">IMCC26285</strain>
    </source>
</reference>
<name>A0A6I4M4Q0_9SPHN</name>
<keyword evidence="4" id="KW-0274">FAD</keyword>
<dbReference type="Pfam" id="PF01565">
    <property type="entry name" value="FAD_binding_4"/>
    <property type="match status" value="1"/>
</dbReference>
<dbReference type="Gene3D" id="3.30.70.2190">
    <property type="match status" value="1"/>
</dbReference>
<evidence type="ECO:0000256" key="1">
    <source>
        <dbReference type="ARBA" id="ARBA00001974"/>
    </source>
</evidence>
<comment type="caution">
    <text evidence="6">The sequence shown here is derived from an EMBL/GenBank/DDBJ whole genome shotgun (WGS) entry which is preliminary data.</text>
</comment>
<evidence type="ECO:0000259" key="5">
    <source>
        <dbReference type="PROSITE" id="PS51387"/>
    </source>
</evidence>
<sequence>MAPWLTDWRGRFTGRAAALVSPENSAQVAHVVGICARHRIAIVPQGGNSGMVAGATPDDSGEQIIVSLRRMNRIDPIDSETGLLRCEAGVILQNLHEAVARQGRRFPLTLGGKGSATIGGLVSTNAGGTQVLRHGTMRNLIAGIEAILPDGSLYDAMIPLKKDNRGYELKHLLIGGEGTIGIVTAAVVQTVPALLDRCVMWVGVDSPVQAYHLLLFMQARARDRLEGFEILPNRALDAVTQHIPGTRAPLDTAHKWHVLMELVQDDPAQSAPAERASDLLEEAIQSGLMENATLASSEAQADAFWKIRDSIAEAERAAGPALQHDISVPVDAMAKFIELESPVIERQWPGSLTVAFGHMGDGNIHFHVKAPPGVDVSQWHASDAKAITAHVYDRVAAYHGSLSAEHGIGQAKIAEFERLSNPVRIASLRAIKNALDPLGIMNPGKLVPLAKVTMSD</sequence>
<evidence type="ECO:0000313" key="6">
    <source>
        <dbReference type="EMBL" id="MVZ97588.1"/>
    </source>
</evidence>
<proteinExistence type="inferred from homology"/>
<dbReference type="SUPFAM" id="SSF55103">
    <property type="entry name" value="FAD-linked oxidases, C-terminal domain"/>
    <property type="match status" value="1"/>
</dbReference>
<dbReference type="InterPro" id="IPR016171">
    <property type="entry name" value="Vanillyl_alc_oxidase_C-sub2"/>
</dbReference>